<dbReference type="InterPro" id="IPR022637">
    <property type="entry name" value="DNA_polIII_beta_cen"/>
</dbReference>
<dbReference type="GO" id="GO:0003677">
    <property type="term" value="F:DNA binding"/>
    <property type="evidence" value="ECO:0007669"/>
    <property type="project" value="UniProtKB-UniRule"/>
</dbReference>
<dbReference type="STRING" id="1817813.A2008_04220"/>
<dbReference type="PANTHER" id="PTHR30478">
    <property type="entry name" value="DNA POLYMERASE III SUBUNIT BETA"/>
    <property type="match status" value="1"/>
</dbReference>
<evidence type="ECO:0000256" key="3">
    <source>
        <dbReference type="ARBA" id="ARBA00022490"/>
    </source>
</evidence>
<dbReference type="GO" id="GO:0003887">
    <property type="term" value="F:DNA-directed DNA polymerase activity"/>
    <property type="evidence" value="ECO:0007669"/>
    <property type="project" value="UniProtKB-UniRule"/>
</dbReference>
<dbReference type="InterPro" id="IPR022635">
    <property type="entry name" value="DNA_polIII_beta_C"/>
</dbReference>
<sequence>MKFVAKSTDLIKAVQSCSRVIVSASASPILTNILIDCSSKKESGLIRLFATDLEMYYEVFIPAQIEDAGEVMVSSKMFASILDVFSSTDTIAFSCNKENFNIELSGGKTESTLYGMPPDDFPQLPIFDSASPYTFKVPLAKLQSLIKNTSYAIATDQVKPAYCGLYFKTIEKAVRAVATDGKRLTMAEYKFDTDSIKEHGEIIIISKVINELSKNTCELPGDEVEISIYSNQAAFKTKNYSYYSRLIDGKFPDYNMVIPKEHKIKMAVNVTEMLRELRKMMPIASESSNTVKINIAGDKILYSARSPKSGSIKSESTVTALEAGELEINFNAKYFIDVLSTIKSDECILEFNLVQSPVKIYPKEELENESHTHVLMPVRPGFNV</sequence>
<gene>
    <name evidence="13" type="ORF">A2008_04220</name>
</gene>
<dbReference type="Pfam" id="PF02768">
    <property type="entry name" value="DNA_pol3_beta_3"/>
    <property type="match status" value="1"/>
</dbReference>
<keyword evidence="6 9" id="KW-0235">DNA replication</keyword>
<keyword evidence="5 9" id="KW-0548">Nucleotidyltransferase</keyword>
<dbReference type="Pfam" id="PF00712">
    <property type="entry name" value="DNA_pol3_beta"/>
    <property type="match status" value="1"/>
</dbReference>
<dbReference type="NCBIfam" id="TIGR00663">
    <property type="entry name" value="dnan"/>
    <property type="match status" value="1"/>
</dbReference>
<dbReference type="SMART" id="SM00480">
    <property type="entry name" value="POL3Bc"/>
    <property type="match status" value="1"/>
</dbReference>
<accession>A0A1F7WKT4</accession>
<dbReference type="Gene3D" id="3.70.10.10">
    <property type="match status" value="1"/>
</dbReference>
<dbReference type="EMBL" id="MGFH01000164">
    <property type="protein sequence ID" value="OGM03463.1"/>
    <property type="molecule type" value="Genomic_DNA"/>
</dbReference>
<evidence type="ECO:0000256" key="1">
    <source>
        <dbReference type="ARBA" id="ARBA00004496"/>
    </source>
</evidence>
<dbReference type="AlphaFoldDB" id="A0A1F7WKT4"/>
<evidence type="ECO:0000256" key="8">
    <source>
        <dbReference type="ARBA" id="ARBA00023125"/>
    </source>
</evidence>
<dbReference type="InterPro" id="IPR022634">
    <property type="entry name" value="DNA_polIII_beta_N"/>
</dbReference>
<dbReference type="InterPro" id="IPR001001">
    <property type="entry name" value="DNA_polIII_beta"/>
</dbReference>
<dbReference type="PIRSF" id="PIRSF000804">
    <property type="entry name" value="DNA_pol_III_b"/>
    <property type="match status" value="1"/>
</dbReference>
<keyword evidence="7 9" id="KW-0239">DNA-directed DNA polymerase</keyword>
<keyword evidence="8" id="KW-0238">DNA-binding</keyword>
<dbReference type="GO" id="GO:0008408">
    <property type="term" value="F:3'-5' exonuclease activity"/>
    <property type="evidence" value="ECO:0007669"/>
    <property type="project" value="InterPro"/>
</dbReference>
<comment type="function">
    <text evidence="9">Confers DNA tethering and processivity to DNA polymerases and other proteins. Acts as a clamp, forming a ring around DNA (a reaction catalyzed by the clamp-loading complex) which diffuses in an ATP-independent manner freely and bidirectionally along dsDNA. Initially characterized for its ability to contact the catalytic subunit of DNA polymerase III (Pol III), a complex, multichain enzyme responsible for most of the replicative synthesis in bacteria; Pol III exhibits 3'-5' exonuclease proofreading activity. The beta chain is required for initiation of replication as well as for processivity of DNA replication.</text>
</comment>
<evidence type="ECO:0000256" key="7">
    <source>
        <dbReference type="ARBA" id="ARBA00022932"/>
    </source>
</evidence>
<keyword evidence="3 9" id="KW-0963">Cytoplasm</keyword>
<feature type="domain" description="DNA polymerase III beta sliding clamp central" evidence="11">
    <location>
        <begin position="137"/>
        <end position="253"/>
    </location>
</feature>
<feature type="domain" description="DNA polymerase III beta sliding clamp N-terminal" evidence="10">
    <location>
        <begin position="1"/>
        <end position="125"/>
    </location>
</feature>
<dbReference type="GO" id="GO:0005737">
    <property type="term" value="C:cytoplasm"/>
    <property type="evidence" value="ECO:0007669"/>
    <property type="project" value="UniProtKB-SubCell"/>
</dbReference>
<protein>
    <recommendedName>
        <fullName evidence="9">Beta sliding clamp</fullName>
    </recommendedName>
</protein>
<name>A0A1F7WKT4_9BACT</name>
<feature type="domain" description="DNA polymerase III beta sliding clamp C-terminal" evidence="12">
    <location>
        <begin position="257"/>
        <end position="379"/>
    </location>
</feature>
<evidence type="ECO:0000256" key="5">
    <source>
        <dbReference type="ARBA" id="ARBA00022695"/>
    </source>
</evidence>
<dbReference type="Proteomes" id="UP000178735">
    <property type="component" value="Unassembled WGS sequence"/>
</dbReference>
<evidence type="ECO:0000313" key="14">
    <source>
        <dbReference type="Proteomes" id="UP000178735"/>
    </source>
</evidence>
<organism evidence="13 14">
    <name type="scientific">Candidatus Wallbacteria bacterium GWC2_49_35</name>
    <dbReference type="NCBI Taxonomy" id="1817813"/>
    <lineage>
        <taxon>Bacteria</taxon>
        <taxon>Candidatus Walliibacteriota</taxon>
    </lineage>
</organism>
<comment type="caution">
    <text evidence="13">The sequence shown here is derived from an EMBL/GenBank/DDBJ whole genome shotgun (WGS) entry which is preliminary data.</text>
</comment>
<evidence type="ECO:0000256" key="4">
    <source>
        <dbReference type="ARBA" id="ARBA00022679"/>
    </source>
</evidence>
<comment type="subunit">
    <text evidence="9">Forms a ring-shaped head-to-tail homodimer around DNA.</text>
</comment>
<dbReference type="PANTHER" id="PTHR30478:SF0">
    <property type="entry name" value="BETA SLIDING CLAMP"/>
    <property type="match status" value="1"/>
</dbReference>
<dbReference type="SUPFAM" id="SSF55979">
    <property type="entry name" value="DNA clamp"/>
    <property type="match status" value="3"/>
</dbReference>
<comment type="similarity">
    <text evidence="2 9">Belongs to the beta sliding clamp family.</text>
</comment>
<dbReference type="InterPro" id="IPR046938">
    <property type="entry name" value="DNA_clamp_sf"/>
</dbReference>
<reference evidence="13 14" key="1">
    <citation type="journal article" date="2016" name="Nat. Commun.">
        <title>Thousands of microbial genomes shed light on interconnected biogeochemical processes in an aquifer system.</title>
        <authorList>
            <person name="Anantharaman K."/>
            <person name="Brown C.T."/>
            <person name="Hug L.A."/>
            <person name="Sharon I."/>
            <person name="Castelle C.J."/>
            <person name="Probst A.J."/>
            <person name="Thomas B.C."/>
            <person name="Singh A."/>
            <person name="Wilkins M.J."/>
            <person name="Karaoz U."/>
            <person name="Brodie E.L."/>
            <person name="Williams K.H."/>
            <person name="Hubbard S.S."/>
            <person name="Banfield J.F."/>
        </authorList>
    </citation>
    <scope>NUCLEOTIDE SEQUENCE [LARGE SCALE GENOMIC DNA]</scope>
</reference>
<dbReference type="GO" id="GO:0006271">
    <property type="term" value="P:DNA strand elongation involved in DNA replication"/>
    <property type="evidence" value="ECO:0007669"/>
    <property type="project" value="TreeGrafter"/>
</dbReference>
<evidence type="ECO:0000256" key="2">
    <source>
        <dbReference type="ARBA" id="ARBA00010752"/>
    </source>
</evidence>
<proteinExistence type="inferred from homology"/>
<dbReference type="Gene3D" id="3.10.150.10">
    <property type="entry name" value="DNA Polymerase III, subunit A, domain 2"/>
    <property type="match status" value="1"/>
</dbReference>
<evidence type="ECO:0000256" key="9">
    <source>
        <dbReference type="PIRNR" id="PIRNR000804"/>
    </source>
</evidence>
<keyword evidence="4 9" id="KW-0808">Transferase</keyword>
<evidence type="ECO:0000256" key="6">
    <source>
        <dbReference type="ARBA" id="ARBA00022705"/>
    </source>
</evidence>
<dbReference type="Pfam" id="PF02767">
    <property type="entry name" value="DNA_pol3_beta_2"/>
    <property type="match status" value="1"/>
</dbReference>
<dbReference type="GO" id="GO:0009360">
    <property type="term" value="C:DNA polymerase III complex"/>
    <property type="evidence" value="ECO:0007669"/>
    <property type="project" value="InterPro"/>
</dbReference>
<evidence type="ECO:0000313" key="13">
    <source>
        <dbReference type="EMBL" id="OGM03463.1"/>
    </source>
</evidence>
<evidence type="ECO:0000259" key="10">
    <source>
        <dbReference type="Pfam" id="PF00712"/>
    </source>
</evidence>
<comment type="subcellular location">
    <subcellularLocation>
        <location evidence="1 9">Cytoplasm</location>
    </subcellularLocation>
</comment>
<evidence type="ECO:0000259" key="11">
    <source>
        <dbReference type="Pfam" id="PF02767"/>
    </source>
</evidence>
<dbReference type="CDD" id="cd00140">
    <property type="entry name" value="beta_clamp"/>
    <property type="match status" value="1"/>
</dbReference>
<evidence type="ECO:0000259" key="12">
    <source>
        <dbReference type="Pfam" id="PF02768"/>
    </source>
</evidence>